<dbReference type="InterPro" id="IPR010930">
    <property type="entry name" value="Flg_bb/hook_C_dom"/>
</dbReference>
<evidence type="ECO:0000256" key="1">
    <source>
        <dbReference type="ARBA" id="ARBA00004117"/>
    </source>
</evidence>
<dbReference type="Pfam" id="PF00460">
    <property type="entry name" value="Flg_bb_rod"/>
    <property type="match status" value="1"/>
</dbReference>
<keyword evidence="3 4" id="KW-0975">Bacterial flagellum</keyword>
<comment type="similarity">
    <text evidence="2 4">Belongs to the flagella basal body rod proteins family.</text>
</comment>
<dbReference type="GO" id="GO:0009425">
    <property type="term" value="C:bacterial-type flagellum basal body"/>
    <property type="evidence" value="ECO:0007669"/>
    <property type="project" value="UniProtKB-SubCell"/>
</dbReference>
<dbReference type="NCBIfam" id="TIGR03506">
    <property type="entry name" value="FlgEFG_subfam"/>
    <property type="match status" value="2"/>
</dbReference>
<dbReference type="RefSeq" id="WP_067914246.1">
    <property type="nucleotide sequence ID" value="NZ_KQ954247.1"/>
</dbReference>
<dbReference type="SUPFAM" id="SSF117143">
    <property type="entry name" value="Flagellar hook protein flgE"/>
    <property type="match status" value="1"/>
</dbReference>
<feature type="domain" description="Flagellar hook protein FlgE/F/G-like D1" evidence="7">
    <location>
        <begin position="91"/>
        <end position="155"/>
    </location>
</feature>
<dbReference type="InterPro" id="IPR020013">
    <property type="entry name" value="Flagellar_FlgE/F/G"/>
</dbReference>
<keyword evidence="9" id="KW-1185">Reference proteome</keyword>
<evidence type="ECO:0000259" key="7">
    <source>
        <dbReference type="Pfam" id="PF22692"/>
    </source>
</evidence>
<evidence type="ECO:0000256" key="2">
    <source>
        <dbReference type="ARBA" id="ARBA00009677"/>
    </source>
</evidence>
<evidence type="ECO:0000259" key="6">
    <source>
        <dbReference type="Pfam" id="PF06429"/>
    </source>
</evidence>
<dbReference type="Pfam" id="PF06429">
    <property type="entry name" value="Flg_bbr_C"/>
    <property type="match status" value="1"/>
</dbReference>
<dbReference type="OrthoDB" id="9804559at2"/>
<gene>
    <name evidence="8" type="ORF">AQZ52_17545</name>
</gene>
<dbReference type="PANTHER" id="PTHR30435:SF19">
    <property type="entry name" value="FLAGELLAR BASAL-BODY ROD PROTEIN FLGG"/>
    <property type="match status" value="1"/>
</dbReference>
<evidence type="ECO:0000256" key="3">
    <source>
        <dbReference type="ARBA" id="ARBA00023143"/>
    </source>
</evidence>
<dbReference type="Pfam" id="PF22692">
    <property type="entry name" value="LlgE_F_G_D1"/>
    <property type="match status" value="1"/>
</dbReference>
<dbReference type="InterPro" id="IPR037925">
    <property type="entry name" value="FlgE/F/G-like"/>
</dbReference>
<dbReference type="PANTHER" id="PTHR30435">
    <property type="entry name" value="FLAGELLAR PROTEIN"/>
    <property type="match status" value="1"/>
</dbReference>
<evidence type="ECO:0000313" key="8">
    <source>
        <dbReference type="EMBL" id="KUR69905.1"/>
    </source>
</evidence>
<comment type="caution">
    <text evidence="8">The sequence shown here is derived from an EMBL/GenBank/DDBJ whole genome shotgun (WGS) entry which is preliminary data.</text>
</comment>
<dbReference type="PROSITE" id="PS00588">
    <property type="entry name" value="FLAGELLA_BB_ROD"/>
    <property type="match status" value="1"/>
</dbReference>
<dbReference type="InterPro" id="IPR001444">
    <property type="entry name" value="Flag_bb_rod_N"/>
</dbReference>
<sequence length="257" mass="26692">MNGAFYVGAVGLDAQQRALDTLSNNIANINTPSFKRSDVRFSAVLAVRSSPDTPAPDLDTQFSVAGVQAKSVPSIDEPGQIDRSGSPMDIAIDGHGFIELLGPNGQTYLWRGGHLKLGKDGILESASGGFPLKAMVSVPADASSISIAADGTVSATTEDHPQGTEIGRIEVVKSEDIDGLVALDGGFYRVDDAGSLRTMEPGLPGTGTLVQGALERGNVDLTTEMVSLLLVQRAYAANAQVIQAADQMAGIANGLKR</sequence>
<dbReference type="GO" id="GO:0071978">
    <property type="term" value="P:bacterial-type flagellum-dependent swarming motility"/>
    <property type="evidence" value="ECO:0007669"/>
    <property type="project" value="TreeGrafter"/>
</dbReference>
<feature type="domain" description="Flagellar basal body rod protein N-terminal" evidence="5">
    <location>
        <begin position="5"/>
        <end position="35"/>
    </location>
</feature>
<dbReference type="STRING" id="1117702.AQZ52_17545"/>
<dbReference type="Proteomes" id="UP000058012">
    <property type="component" value="Unassembled WGS sequence"/>
</dbReference>
<dbReference type="AlphaFoldDB" id="A0A124JT78"/>
<comment type="subcellular location">
    <subcellularLocation>
        <location evidence="1 4">Bacterial flagellum basal body</location>
    </subcellularLocation>
</comment>
<accession>A0A124JT78</accession>
<feature type="domain" description="Flagellar basal-body/hook protein C-terminal" evidence="6">
    <location>
        <begin position="210"/>
        <end position="255"/>
    </location>
</feature>
<dbReference type="EMBL" id="LLZS01000011">
    <property type="protein sequence ID" value="KUR69905.1"/>
    <property type="molecule type" value="Genomic_DNA"/>
</dbReference>
<evidence type="ECO:0000256" key="4">
    <source>
        <dbReference type="RuleBase" id="RU362116"/>
    </source>
</evidence>
<reference evidence="8 9" key="1">
    <citation type="submission" date="2015-10" db="EMBL/GenBank/DDBJ databases">
        <title>Draft genome sequence of Novosphingobium fuchskuhlense DSM 25065 isolated from a surface water sample of the southwest basin of Lake Grosse Fuchskuhle.</title>
        <authorList>
            <person name="Ruckert C."/>
            <person name="Winkler A."/>
            <person name="Glaeser J."/>
            <person name="Grossart H.-P."/>
            <person name="Kalinowski J."/>
            <person name="Glaeser S."/>
        </authorList>
    </citation>
    <scope>NUCLEOTIDE SEQUENCE [LARGE SCALE GENOMIC DNA]</scope>
    <source>
        <strain evidence="8 9">FNE08-7</strain>
    </source>
</reference>
<organism evidence="8 9">
    <name type="scientific">Novosphingobium fuchskuhlense</name>
    <dbReference type="NCBI Taxonomy" id="1117702"/>
    <lineage>
        <taxon>Bacteria</taxon>
        <taxon>Pseudomonadati</taxon>
        <taxon>Pseudomonadota</taxon>
        <taxon>Alphaproteobacteria</taxon>
        <taxon>Sphingomonadales</taxon>
        <taxon>Sphingomonadaceae</taxon>
        <taxon>Novosphingobium</taxon>
    </lineage>
</organism>
<dbReference type="InterPro" id="IPR053967">
    <property type="entry name" value="LlgE_F_G-like_D1"/>
</dbReference>
<name>A0A124JT78_9SPHN</name>
<proteinExistence type="inferred from homology"/>
<protein>
    <submittedName>
        <fullName evidence="8">Uncharacterized protein</fullName>
    </submittedName>
</protein>
<evidence type="ECO:0000313" key="9">
    <source>
        <dbReference type="Proteomes" id="UP000058012"/>
    </source>
</evidence>
<evidence type="ECO:0000259" key="5">
    <source>
        <dbReference type="Pfam" id="PF00460"/>
    </source>
</evidence>
<dbReference type="InterPro" id="IPR019776">
    <property type="entry name" value="Flagellar_basal_body_rod_CS"/>
</dbReference>